<dbReference type="HAMAP" id="MF_00037">
    <property type="entry name" value="MurB"/>
    <property type="match status" value="1"/>
</dbReference>
<comment type="function">
    <text evidence="2 17">Cell wall formation.</text>
</comment>
<evidence type="ECO:0000256" key="15">
    <source>
        <dbReference type="ARBA" id="ARBA00023316"/>
    </source>
</evidence>
<dbReference type="AlphaFoldDB" id="A0A3N0AY76"/>
<dbReference type="GO" id="GO:0008762">
    <property type="term" value="F:UDP-N-acetylmuramate dehydrogenase activity"/>
    <property type="evidence" value="ECO:0007669"/>
    <property type="project" value="UniProtKB-UniRule"/>
</dbReference>
<dbReference type="NCBIfam" id="NF010480">
    <property type="entry name" value="PRK13905.1"/>
    <property type="match status" value="1"/>
</dbReference>
<dbReference type="EMBL" id="QIBX01000010">
    <property type="protein sequence ID" value="RNL39841.1"/>
    <property type="molecule type" value="Genomic_DNA"/>
</dbReference>
<evidence type="ECO:0000256" key="17">
    <source>
        <dbReference type="HAMAP-Rule" id="MF_00037"/>
    </source>
</evidence>
<keyword evidence="7 17" id="KW-0132">Cell division</keyword>
<evidence type="ECO:0000256" key="12">
    <source>
        <dbReference type="ARBA" id="ARBA00022984"/>
    </source>
</evidence>
<reference evidence="20" key="1">
    <citation type="submission" date="2018-05" db="EMBL/GenBank/DDBJ databases">
        <title>Genome Sequencing of selected type strains of the family Eggerthellaceae.</title>
        <authorList>
            <person name="Danylec N."/>
            <person name="Stoll D.A."/>
            <person name="Doetsch A."/>
            <person name="Huch M."/>
        </authorList>
    </citation>
    <scope>NUCLEOTIDE SEQUENCE [LARGE SCALE GENOMIC DNA]</scope>
    <source>
        <strain evidence="20">DSM 24851</strain>
    </source>
</reference>
<sequence>MANAVVSPDLIQVLARIVGEENVRADEPMSAHTTFKIGGPADAYVMPRTADEVAAVVRACDEAGAPLAVVGNGSDLLVADAGLRCVVMQILDNMASVRVEDTRIVAQAGATNAQVARVALEAGLAGFEFASGIPGTIGGASIMNAGAYGGEFKDVCVELACVTPAGESVRVSREEADWSYRHSMMGDAGYIVVEAVLDLARDDAAAIKDRMDDLKARREEKQPLEMPSAGSTFKRPEGYFAGKLIQDAGLRGYRVGGAQVSTKHTGFVVNAGDATAADVRQLIVDVQNRVFDEFGVRLEPEVKMWGF</sequence>
<dbReference type="NCBIfam" id="TIGR00179">
    <property type="entry name" value="murB"/>
    <property type="match status" value="1"/>
</dbReference>
<proteinExistence type="inferred from homology"/>
<dbReference type="InterPro" id="IPR016167">
    <property type="entry name" value="FAD-bd_PCMH_sub1"/>
</dbReference>
<evidence type="ECO:0000313" key="20">
    <source>
        <dbReference type="Proteomes" id="UP000269591"/>
    </source>
</evidence>
<dbReference type="InterPro" id="IPR016169">
    <property type="entry name" value="FAD-bd_PCMH_sub2"/>
</dbReference>
<comment type="pathway">
    <text evidence="4 17">Cell wall biogenesis; peptidoglycan biosynthesis.</text>
</comment>
<keyword evidence="8 17" id="KW-0285">Flavoprotein</keyword>
<keyword evidence="20" id="KW-1185">Reference proteome</keyword>
<comment type="similarity">
    <text evidence="5 17">Belongs to the MurB family.</text>
</comment>
<dbReference type="GO" id="GO:0071949">
    <property type="term" value="F:FAD binding"/>
    <property type="evidence" value="ECO:0007669"/>
    <property type="project" value="InterPro"/>
</dbReference>
<dbReference type="Proteomes" id="UP000269591">
    <property type="component" value="Unassembled WGS sequence"/>
</dbReference>
<comment type="subcellular location">
    <subcellularLocation>
        <location evidence="3 17">Cytoplasm</location>
    </subcellularLocation>
</comment>
<evidence type="ECO:0000256" key="10">
    <source>
        <dbReference type="ARBA" id="ARBA00022857"/>
    </source>
</evidence>
<dbReference type="Gene3D" id="3.30.43.10">
    <property type="entry name" value="Uridine Diphospho-n-acetylenolpyruvylglucosamine Reductase, domain 2"/>
    <property type="match status" value="1"/>
</dbReference>
<evidence type="ECO:0000256" key="8">
    <source>
        <dbReference type="ARBA" id="ARBA00022630"/>
    </source>
</evidence>
<feature type="domain" description="FAD-binding PCMH-type" evidence="18">
    <location>
        <begin position="37"/>
        <end position="202"/>
    </location>
</feature>
<evidence type="ECO:0000256" key="13">
    <source>
        <dbReference type="ARBA" id="ARBA00023002"/>
    </source>
</evidence>
<dbReference type="GO" id="GO:0009252">
    <property type="term" value="P:peptidoglycan biosynthetic process"/>
    <property type="evidence" value="ECO:0007669"/>
    <property type="project" value="UniProtKB-UniRule"/>
</dbReference>
<dbReference type="GO" id="GO:0005829">
    <property type="term" value="C:cytosol"/>
    <property type="evidence" value="ECO:0007669"/>
    <property type="project" value="TreeGrafter"/>
</dbReference>
<evidence type="ECO:0000256" key="16">
    <source>
        <dbReference type="ARBA" id="ARBA00048914"/>
    </source>
</evidence>
<name>A0A3N0AY76_9ACTN</name>
<dbReference type="GO" id="GO:0071555">
    <property type="term" value="P:cell wall organization"/>
    <property type="evidence" value="ECO:0007669"/>
    <property type="project" value="UniProtKB-KW"/>
</dbReference>
<dbReference type="Pfam" id="PF01565">
    <property type="entry name" value="FAD_binding_4"/>
    <property type="match status" value="1"/>
</dbReference>
<keyword evidence="13 17" id="KW-0560">Oxidoreductase</keyword>
<dbReference type="SUPFAM" id="SSF56176">
    <property type="entry name" value="FAD-binding/transporter-associated domain-like"/>
    <property type="match status" value="1"/>
</dbReference>
<feature type="active site" evidence="17">
    <location>
        <position position="181"/>
    </location>
</feature>
<dbReference type="SUPFAM" id="SSF56194">
    <property type="entry name" value="Uridine diphospho-N-Acetylenolpyruvylglucosamine reductase, MurB, C-terminal domain"/>
    <property type="match status" value="1"/>
</dbReference>
<gene>
    <name evidence="17" type="primary">murB</name>
    <name evidence="19" type="ORF">DMP06_06745</name>
</gene>
<dbReference type="Gene3D" id="3.30.465.10">
    <property type="match status" value="1"/>
</dbReference>
<evidence type="ECO:0000256" key="4">
    <source>
        <dbReference type="ARBA" id="ARBA00004752"/>
    </source>
</evidence>
<feature type="active site" evidence="17">
    <location>
        <position position="301"/>
    </location>
</feature>
<dbReference type="InterPro" id="IPR011601">
    <property type="entry name" value="MurB_C"/>
</dbReference>
<organism evidence="19 20">
    <name type="scientific">Slackia equolifaciens</name>
    <dbReference type="NCBI Taxonomy" id="498718"/>
    <lineage>
        <taxon>Bacteria</taxon>
        <taxon>Bacillati</taxon>
        <taxon>Actinomycetota</taxon>
        <taxon>Coriobacteriia</taxon>
        <taxon>Eggerthellales</taxon>
        <taxon>Eggerthellaceae</taxon>
        <taxon>Slackia</taxon>
    </lineage>
</organism>
<evidence type="ECO:0000256" key="3">
    <source>
        <dbReference type="ARBA" id="ARBA00004496"/>
    </source>
</evidence>
<keyword evidence="6 17" id="KW-0963">Cytoplasm</keyword>
<accession>A0A3N0AY76</accession>
<keyword evidence="14 17" id="KW-0131">Cell cycle</keyword>
<evidence type="ECO:0000256" key="1">
    <source>
        <dbReference type="ARBA" id="ARBA00001974"/>
    </source>
</evidence>
<evidence type="ECO:0000256" key="2">
    <source>
        <dbReference type="ARBA" id="ARBA00003921"/>
    </source>
</evidence>
<comment type="cofactor">
    <cofactor evidence="1 17">
        <name>FAD</name>
        <dbReference type="ChEBI" id="CHEBI:57692"/>
    </cofactor>
</comment>
<keyword evidence="15 17" id="KW-0961">Cell wall biogenesis/degradation</keyword>
<dbReference type="InterPro" id="IPR003170">
    <property type="entry name" value="MurB"/>
</dbReference>
<dbReference type="PANTHER" id="PTHR21071:SF4">
    <property type="entry name" value="UDP-N-ACETYLENOLPYRUVOYLGLUCOSAMINE REDUCTASE"/>
    <property type="match status" value="1"/>
</dbReference>
<evidence type="ECO:0000256" key="6">
    <source>
        <dbReference type="ARBA" id="ARBA00022490"/>
    </source>
</evidence>
<dbReference type="Pfam" id="PF02873">
    <property type="entry name" value="MurB_C"/>
    <property type="match status" value="1"/>
</dbReference>
<keyword evidence="9 17" id="KW-0274">FAD</keyword>
<evidence type="ECO:0000256" key="5">
    <source>
        <dbReference type="ARBA" id="ARBA00010485"/>
    </source>
</evidence>
<dbReference type="InterPro" id="IPR006094">
    <property type="entry name" value="Oxid_FAD_bind_N"/>
</dbReference>
<evidence type="ECO:0000256" key="11">
    <source>
        <dbReference type="ARBA" id="ARBA00022960"/>
    </source>
</evidence>
<evidence type="ECO:0000256" key="14">
    <source>
        <dbReference type="ARBA" id="ARBA00023306"/>
    </source>
</evidence>
<protein>
    <recommendedName>
        <fullName evidence="17">UDP-N-acetylenolpyruvoylglucosamine reductase</fullName>
        <ecNumber evidence="17">1.3.1.98</ecNumber>
    </recommendedName>
    <alternativeName>
        <fullName evidence="17">UDP-N-acetylmuramate dehydrogenase</fullName>
    </alternativeName>
</protein>
<dbReference type="GO" id="GO:0008360">
    <property type="term" value="P:regulation of cell shape"/>
    <property type="evidence" value="ECO:0007669"/>
    <property type="project" value="UniProtKB-KW"/>
</dbReference>
<feature type="active site" description="Proton donor" evidence="17">
    <location>
        <position position="231"/>
    </location>
</feature>
<evidence type="ECO:0000313" key="19">
    <source>
        <dbReference type="EMBL" id="RNL39841.1"/>
    </source>
</evidence>
<comment type="catalytic activity">
    <reaction evidence="16 17">
        <text>UDP-N-acetyl-alpha-D-muramate + NADP(+) = UDP-N-acetyl-3-O-(1-carboxyvinyl)-alpha-D-glucosamine + NADPH + H(+)</text>
        <dbReference type="Rhea" id="RHEA:12248"/>
        <dbReference type="ChEBI" id="CHEBI:15378"/>
        <dbReference type="ChEBI" id="CHEBI:57783"/>
        <dbReference type="ChEBI" id="CHEBI:58349"/>
        <dbReference type="ChEBI" id="CHEBI:68483"/>
        <dbReference type="ChEBI" id="CHEBI:70757"/>
        <dbReference type="EC" id="1.3.1.98"/>
    </reaction>
</comment>
<dbReference type="PROSITE" id="PS51387">
    <property type="entry name" value="FAD_PCMH"/>
    <property type="match status" value="1"/>
</dbReference>
<dbReference type="Gene3D" id="3.90.78.10">
    <property type="entry name" value="UDP-N-acetylenolpyruvoylglucosamine reductase, C-terminal domain"/>
    <property type="match status" value="1"/>
</dbReference>
<comment type="caution">
    <text evidence="19">The sequence shown here is derived from an EMBL/GenBank/DDBJ whole genome shotgun (WGS) entry which is preliminary data.</text>
</comment>
<dbReference type="InterPro" id="IPR036318">
    <property type="entry name" value="FAD-bd_PCMH-like_sf"/>
</dbReference>
<dbReference type="RefSeq" id="WP_123208970.1">
    <property type="nucleotide sequence ID" value="NZ_JBHTHO010000003.1"/>
</dbReference>
<evidence type="ECO:0000259" key="18">
    <source>
        <dbReference type="PROSITE" id="PS51387"/>
    </source>
</evidence>
<evidence type="ECO:0000256" key="7">
    <source>
        <dbReference type="ARBA" id="ARBA00022618"/>
    </source>
</evidence>
<keyword evidence="12 17" id="KW-0573">Peptidoglycan synthesis</keyword>
<dbReference type="OrthoDB" id="9804753at2"/>
<dbReference type="GO" id="GO:0051301">
    <property type="term" value="P:cell division"/>
    <property type="evidence" value="ECO:0007669"/>
    <property type="project" value="UniProtKB-KW"/>
</dbReference>
<dbReference type="InterPro" id="IPR036635">
    <property type="entry name" value="MurB_C_sf"/>
</dbReference>
<keyword evidence="11 17" id="KW-0133">Cell shape</keyword>
<evidence type="ECO:0000256" key="9">
    <source>
        <dbReference type="ARBA" id="ARBA00022827"/>
    </source>
</evidence>
<dbReference type="UniPathway" id="UPA00219"/>
<dbReference type="EC" id="1.3.1.98" evidence="17"/>
<dbReference type="InterPro" id="IPR016166">
    <property type="entry name" value="FAD-bd_PCMH"/>
</dbReference>
<dbReference type="PANTHER" id="PTHR21071">
    <property type="entry name" value="UDP-N-ACETYLENOLPYRUVOYLGLUCOSAMINE REDUCTASE"/>
    <property type="match status" value="1"/>
</dbReference>
<keyword evidence="10 17" id="KW-0521">NADP</keyword>